<dbReference type="PANTHER" id="PTHR46317:SF1">
    <property type="entry name" value="HYDROLASE, TATD FAMILY"/>
    <property type="match status" value="1"/>
</dbReference>
<dbReference type="CDD" id="cd01310">
    <property type="entry name" value="TatD_DNAse"/>
    <property type="match status" value="1"/>
</dbReference>
<dbReference type="STRING" id="529505.SAMN05421761_101104"/>
<dbReference type="NCBIfam" id="NF041926">
    <property type="entry name" value="QatD"/>
    <property type="match status" value="1"/>
</dbReference>
<dbReference type="InterPro" id="IPR018228">
    <property type="entry name" value="DNase_TatD-rel_CS"/>
</dbReference>
<proteinExistence type="inferred from homology"/>
<keyword evidence="2 4" id="KW-0479">Metal-binding</keyword>
<dbReference type="PANTHER" id="PTHR46317">
    <property type="entry name" value="HYDROLASE OF PHP SUPERFAMILY-RELATED PROTEIN"/>
    <property type="match status" value="1"/>
</dbReference>
<dbReference type="InterPro" id="IPR049677">
    <property type="entry name" value="QatD"/>
</dbReference>
<name>A0A1N7JKQ4_9BACT</name>
<dbReference type="EMBL" id="FTOP01000001">
    <property type="protein sequence ID" value="SIS49895.1"/>
    <property type="molecule type" value="Genomic_DNA"/>
</dbReference>
<evidence type="ECO:0000256" key="1">
    <source>
        <dbReference type="ARBA" id="ARBA00009275"/>
    </source>
</evidence>
<evidence type="ECO:0000256" key="2">
    <source>
        <dbReference type="ARBA" id="ARBA00022723"/>
    </source>
</evidence>
<dbReference type="SUPFAM" id="SSF51556">
    <property type="entry name" value="Metallo-dependent hydrolases"/>
    <property type="match status" value="1"/>
</dbReference>
<organism evidence="5 6">
    <name type="scientific">Belliella pelovolcani</name>
    <dbReference type="NCBI Taxonomy" id="529505"/>
    <lineage>
        <taxon>Bacteria</taxon>
        <taxon>Pseudomonadati</taxon>
        <taxon>Bacteroidota</taxon>
        <taxon>Cytophagia</taxon>
        <taxon>Cytophagales</taxon>
        <taxon>Cyclobacteriaceae</taxon>
        <taxon>Belliella</taxon>
    </lineage>
</organism>
<feature type="binding site" evidence="4">
    <location>
        <position position="6"/>
    </location>
    <ligand>
        <name>a divalent metal cation</name>
        <dbReference type="ChEBI" id="CHEBI:60240"/>
        <label>1</label>
    </ligand>
</feature>
<keyword evidence="3" id="KW-0378">Hydrolase</keyword>
<dbReference type="InterPro" id="IPR032466">
    <property type="entry name" value="Metal_Hydrolase"/>
</dbReference>
<feature type="binding site" evidence="4">
    <location>
        <position position="145"/>
    </location>
    <ligand>
        <name>a divalent metal cation</name>
        <dbReference type="ChEBI" id="CHEBI:60240"/>
        <label>2</label>
    </ligand>
</feature>
<sequence length="243" mass="27768">MIVDTHCHIDLYPNPRQVLEGSVQANITVLAMTNLPSHFEMGYSHFQSLKRIRLALGMHPLMANSHKKEFDLFLKNLNKTSYIGEVGLDFSKEGISTKEIQIDTFSKILNSISGQNKILSIHSRKAEKEVLELLIKNNIQSAIFHWYSGGLNLIDQIVREGYYFSVNPAMVKSLNGKKIIAKIPLNKLLLESDGPFIKNNQKTLHPWELKEMFSHISHLKGVNFCEVEKQIETNFYTLISDLK</sequence>
<keyword evidence="6" id="KW-1185">Reference proteome</keyword>
<dbReference type="GO" id="GO:0016788">
    <property type="term" value="F:hydrolase activity, acting on ester bonds"/>
    <property type="evidence" value="ECO:0007669"/>
    <property type="project" value="InterPro"/>
</dbReference>
<dbReference type="OrthoDB" id="9810005at2"/>
<dbReference type="InterPro" id="IPR001130">
    <property type="entry name" value="TatD-like"/>
</dbReference>
<evidence type="ECO:0000256" key="4">
    <source>
        <dbReference type="PIRSR" id="PIRSR005902-1"/>
    </source>
</evidence>
<protein>
    <submittedName>
        <fullName evidence="5">TatD DNase family protein</fullName>
    </submittedName>
</protein>
<dbReference type="PROSITE" id="PS01137">
    <property type="entry name" value="TATD_1"/>
    <property type="match status" value="1"/>
</dbReference>
<feature type="binding site" evidence="4">
    <location>
        <position position="8"/>
    </location>
    <ligand>
        <name>a divalent metal cation</name>
        <dbReference type="ChEBI" id="CHEBI:60240"/>
        <label>1</label>
    </ligand>
</feature>
<evidence type="ECO:0000313" key="5">
    <source>
        <dbReference type="EMBL" id="SIS49895.1"/>
    </source>
</evidence>
<feature type="binding site" evidence="4">
    <location>
        <position position="193"/>
    </location>
    <ligand>
        <name>a divalent metal cation</name>
        <dbReference type="ChEBI" id="CHEBI:60240"/>
        <label>1</label>
    </ligand>
</feature>
<accession>A0A1N7JKQ4</accession>
<dbReference type="Pfam" id="PF01026">
    <property type="entry name" value="TatD_DNase"/>
    <property type="match status" value="1"/>
</dbReference>
<gene>
    <name evidence="5" type="ORF">SAMN05421761_101104</name>
</gene>
<reference evidence="6" key="1">
    <citation type="submission" date="2017-01" db="EMBL/GenBank/DDBJ databases">
        <authorList>
            <person name="Varghese N."/>
            <person name="Submissions S."/>
        </authorList>
    </citation>
    <scope>NUCLEOTIDE SEQUENCE [LARGE SCALE GENOMIC DNA]</scope>
    <source>
        <strain evidence="6">DSM 46698</strain>
    </source>
</reference>
<evidence type="ECO:0000313" key="6">
    <source>
        <dbReference type="Proteomes" id="UP000186026"/>
    </source>
</evidence>
<dbReference type="Gene3D" id="3.20.20.140">
    <property type="entry name" value="Metal-dependent hydrolases"/>
    <property type="match status" value="1"/>
</dbReference>
<dbReference type="AlphaFoldDB" id="A0A1N7JKQ4"/>
<feature type="binding site" evidence="4">
    <location>
        <position position="85"/>
    </location>
    <ligand>
        <name>a divalent metal cation</name>
        <dbReference type="ChEBI" id="CHEBI:60240"/>
        <label>1</label>
    </ligand>
</feature>
<feature type="binding site" evidence="4">
    <location>
        <position position="122"/>
    </location>
    <ligand>
        <name>a divalent metal cation</name>
        <dbReference type="ChEBI" id="CHEBI:60240"/>
        <label>2</label>
    </ligand>
</feature>
<comment type="similarity">
    <text evidence="1">Belongs to the metallo-dependent hydrolases superfamily. TatD-type hydrolase family.</text>
</comment>
<dbReference type="GO" id="GO:0046872">
    <property type="term" value="F:metal ion binding"/>
    <property type="evidence" value="ECO:0007669"/>
    <property type="project" value="UniProtKB-KW"/>
</dbReference>
<evidence type="ECO:0000256" key="3">
    <source>
        <dbReference type="ARBA" id="ARBA00022801"/>
    </source>
</evidence>
<dbReference type="PIRSF" id="PIRSF005902">
    <property type="entry name" value="DNase_TatD"/>
    <property type="match status" value="1"/>
</dbReference>
<dbReference type="Proteomes" id="UP000186026">
    <property type="component" value="Unassembled WGS sequence"/>
</dbReference>
<dbReference type="RefSeq" id="WP_076497511.1">
    <property type="nucleotide sequence ID" value="NZ_FTOP01000001.1"/>
</dbReference>